<name>A0AAD5WQD2_9PEZI</name>
<dbReference type="AlphaFoldDB" id="A0AAD5WQD2"/>
<proteinExistence type="predicted"/>
<organism evidence="2 3">
    <name type="scientific">Zalerion maritima</name>
    <dbReference type="NCBI Taxonomy" id="339359"/>
    <lineage>
        <taxon>Eukaryota</taxon>
        <taxon>Fungi</taxon>
        <taxon>Dikarya</taxon>
        <taxon>Ascomycota</taxon>
        <taxon>Pezizomycotina</taxon>
        <taxon>Sordariomycetes</taxon>
        <taxon>Lulworthiomycetidae</taxon>
        <taxon>Lulworthiales</taxon>
        <taxon>Lulworthiaceae</taxon>
        <taxon>Zalerion</taxon>
    </lineage>
</organism>
<dbReference type="PANTHER" id="PTHR15141">
    <property type="entry name" value="TRANSCRIPTION ELONGATION FACTOR B POLYPEPTIDE 3"/>
    <property type="match status" value="1"/>
</dbReference>
<evidence type="ECO:0000313" key="2">
    <source>
        <dbReference type="EMBL" id="KAJ2899310.1"/>
    </source>
</evidence>
<dbReference type="GO" id="GO:0070449">
    <property type="term" value="C:elongin complex"/>
    <property type="evidence" value="ECO:0007669"/>
    <property type="project" value="InterPro"/>
</dbReference>
<dbReference type="PANTHER" id="PTHR15141:SF76">
    <property type="entry name" value="TRANSCRIPTION ELONGATION FACTOR B POLYPEPTIDE 3"/>
    <property type="match status" value="1"/>
</dbReference>
<feature type="compositionally biased region" description="Basic and acidic residues" evidence="1">
    <location>
        <begin position="230"/>
        <end position="254"/>
    </location>
</feature>
<dbReference type="EMBL" id="JAKWBI020000201">
    <property type="protein sequence ID" value="KAJ2899310.1"/>
    <property type="molecule type" value="Genomic_DNA"/>
</dbReference>
<feature type="region of interest" description="Disordered" evidence="1">
    <location>
        <begin position="208"/>
        <end position="273"/>
    </location>
</feature>
<dbReference type="Pfam" id="PF06881">
    <property type="entry name" value="Elongin_A"/>
    <property type="match status" value="1"/>
</dbReference>
<dbReference type="InterPro" id="IPR010684">
    <property type="entry name" value="RNA_pol_II_trans_fac_SIII_A"/>
</dbReference>
<sequence length="399" mass="44471">MVIRSLAQMAEAVAVRYIDEVCDLGGIPFWAAKGILERIRIPDQLRTIEENDPILREDTSYLWHRFIERDFRQSAAKKQLNVVDPCETWTLYYRYQQEEEDEIAHGLAKLKQDLKTANQKESTALMPARLAPRAGKTGYRPWGGCDRHSFGSKYAGKTKGQIGLAKVMQKAKDFKQANRLTARSIYFPPTRLGQAPKGMARSHEIANLPDSVPVLRPPPRIQPTTNPDQLSREERLRRAKEGKAPEPTPEEVKSTTKTTQASPPPPTCTRPAAVKRNSGLLNFSPGANANCKVTRVLAKSATSPPPPSERDRMLSRVHVQPRFNGKPRHASPPLPAQNLVPLEASPPQATAREQQSPPARGKTQREAALAAFRPPPGRKRPADATPSFLRPMKRSRPLP</sequence>
<dbReference type="Proteomes" id="UP001201980">
    <property type="component" value="Unassembled WGS sequence"/>
</dbReference>
<feature type="compositionally biased region" description="Polar residues" evidence="1">
    <location>
        <begin position="347"/>
        <end position="357"/>
    </location>
</feature>
<dbReference type="InterPro" id="IPR051870">
    <property type="entry name" value="Elongin-A_domain"/>
</dbReference>
<accession>A0AAD5WQD2</accession>
<evidence type="ECO:0000256" key="1">
    <source>
        <dbReference type="SAM" id="MobiDB-lite"/>
    </source>
</evidence>
<keyword evidence="3" id="KW-1185">Reference proteome</keyword>
<dbReference type="GO" id="GO:0006368">
    <property type="term" value="P:transcription elongation by RNA polymerase II"/>
    <property type="evidence" value="ECO:0007669"/>
    <property type="project" value="InterPro"/>
</dbReference>
<feature type="region of interest" description="Disordered" evidence="1">
    <location>
        <begin position="322"/>
        <end position="399"/>
    </location>
</feature>
<protein>
    <submittedName>
        <fullName evidence="2">RNA polymerase II transcription factor SIII (Elongin) subunit A</fullName>
    </submittedName>
</protein>
<comment type="caution">
    <text evidence="2">The sequence shown here is derived from an EMBL/GenBank/DDBJ whole genome shotgun (WGS) entry which is preliminary data.</text>
</comment>
<reference evidence="2" key="1">
    <citation type="submission" date="2022-07" db="EMBL/GenBank/DDBJ databases">
        <title>Draft genome sequence of Zalerion maritima ATCC 34329, a (micro)plastics degrading marine fungus.</title>
        <authorList>
            <person name="Paco A."/>
            <person name="Goncalves M.F.M."/>
            <person name="Rocha-Santos T.A.P."/>
            <person name="Alves A."/>
        </authorList>
    </citation>
    <scope>NUCLEOTIDE SEQUENCE</scope>
    <source>
        <strain evidence="2">ATCC 34329</strain>
    </source>
</reference>
<gene>
    <name evidence="2" type="ORF">MKZ38_003300</name>
</gene>
<evidence type="ECO:0000313" key="3">
    <source>
        <dbReference type="Proteomes" id="UP001201980"/>
    </source>
</evidence>
<dbReference type="Gene3D" id="6.10.250.3180">
    <property type="match status" value="1"/>
</dbReference>